<feature type="signal peptide" evidence="1">
    <location>
        <begin position="1"/>
        <end position="19"/>
    </location>
</feature>
<name>A0A150TCB8_SORCE</name>
<organism evidence="2 3">
    <name type="scientific">Sorangium cellulosum</name>
    <name type="common">Polyangium cellulosum</name>
    <dbReference type="NCBI Taxonomy" id="56"/>
    <lineage>
        <taxon>Bacteria</taxon>
        <taxon>Pseudomonadati</taxon>
        <taxon>Myxococcota</taxon>
        <taxon>Polyangia</taxon>
        <taxon>Polyangiales</taxon>
        <taxon>Polyangiaceae</taxon>
        <taxon>Sorangium</taxon>
    </lineage>
</organism>
<gene>
    <name evidence="2" type="ORF">BE18_12045</name>
</gene>
<evidence type="ECO:0000313" key="2">
    <source>
        <dbReference type="EMBL" id="KYG02352.1"/>
    </source>
</evidence>
<reference evidence="2 3" key="1">
    <citation type="submission" date="2014-02" db="EMBL/GenBank/DDBJ databases">
        <title>The small core and large imbalanced accessory genome model reveals a collaborative survival strategy of Sorangium cellulosum strains in nature.</title>
        <authorList>
            <person name="Han K."/>
            <person name="Peng R."/>
            <person name="Blom J."/>
            <person name="Li Y.-Z."/>
        </authorList>
    </citation>
    <scope>NUCLEOTIDE SEQUENCE [LARGE SCALE GENOMIC DNA]</scope>
    <source>
        <strain evidence="2 3">So0149</strain>
    </source>
</reference>
<dbReference type="EMBL" id="JEMC01000687">
    <property type="protein sequence ID" value="KYG02352.1"/>
    <property type="molecule type" value="Genomic_DNA"/>
</dbReference>
<accession>A0A150TCB8</accession>
<feature type="chain" id="PRO_5010449946" description="Secreted protein" evidence="1">
    <location>
        <begin position="20"/>
        <end position="162"/>
    </location>
</feature>
<proteinExistence type="predicted"/>
<evidence type="ECO:0000313" key="3">
    <source>
        <dbReference type="Proteomes" id="UP000075515"/>
    </source>
</evidence>
<protein>
    <recommendedName>
        <fullName evidence="4">Secreted protein</fullName>
    </recommendedName>
</protein>
<keyword evidence="1" id="KW-0732">Signal</keyword>
<evidence type="ECO:0000256" key="1">
    <source>
        <dbReference type="SAM" id="SignalP"/>
    </source>
</evidence>
<dbReference type="AlphaFoldDB" id="A0A150TCB8"/>
<dbReference type="Proteomes" id="UP000075515">
    <property type="component" value="Unassembled WGS sequence"/>
</dbReference>
<evidence type="ECO:0008006" key="4">
    <source>
        <dbReference type="Google" id="ProtNLM"/>
    </source>
</evidence>
<sequence>MKIPLSFIAGAALAVLAPAGCDPIAEPELCGEIPQGGCPVGRGGSCDDAACSALHDCLDGAWTEVARCDRPGEPAVDAGAGGGDAGAGGGEDGRCEAVTLDHGGEAQGCAPALQLPDCPAEAAETCADAACRTGCIDFFLCAEEGWRAVAYCDDQGRVAVIP</sequence>
<comment type="caution">
    <text evidence="2">The sequence shown here is derived from an EMBL/GenBank/DDBJ whole genome shotgun (WGS) entry which is preliminary data.</text>
</comment>